<feature type="region of interest" description="Disordered" evidence="6">
    <location>
        <begin position="1161"/>
        <end position="1215"/>
    </location>
</feature>
<feature type="region of interest" description="Disordered" evidence="6">
    <location>
        <begin position="1826"/>
        <end position="1849"/>
    </location>
</feature>
<reference evidence="7 8" key="1">
    <citation type="submission" date="2020-10" db="EMBL/GenBank/DDBJ databases">
        <title>Pygocentrus nattereri (red-bellied piranha) genome, fPygNat1, primary haplotype.</title>
        <authorList>
            <person name="Myers G."/>
            <person name="Meyer A."/>
            <person name="Karagic N."/>
            <person name="Pippel M."/>
            <person name="Winkler S."/>
            <person name="Tracey A."/>
            <person name="Wood J."/>
            <person name="Formenti G."/>
            <person name="Howe K."/>
            <person name="Fedrigo O."/>
            <person name="Jarvis E.D."/>
        </authorList>
    </citation>
    <scope>NUCLEOTIDE SEQUENCE [LARGE SCALE GENOMIC DNA]</scope>
</reference>
<evidence type="ECO:0008006" key="9">
    <source>
        <dbReference type="Google" id="ProtNLM"/>
    </source>
</evidence>
<organism evidence="7 8">
    <name type="scientific">Pygocentrus nattereri</name>
    <name type="common">Red-bellied piranha</name>
    <dbReference type="NCBI Taxonomy" id="42514"/>
    <lineage>
        <taxon>Eukaryota</taxon>
        <taxon>Metazoa</taxon>
        <taxon>Chordata</taxon>
        <taxon>Craniata</taxon>
        <taxon>Vertebrata</taxon>
        <taxon>Euteleostomi</taxon>
        <taxon>Actinopterygii</taxon>
        <taxon>Neopterygii</taxon>
        <taxon>Teleostei</taxon>
        <taxon>Ostariophysi</taxon>
        <taxon>Characiformes</taxon>
        <taxon>Characoidei</taxon>
        <taxon>Pygocentrus</taxon>
    </lineage>
</organism>
<evidence type="ECO:0000256" key="6">
    <source>
        <dbReference type="SAM" id="MobiDB-lite"/>
    </source>
</evidence>
<reference evidence="7" key="2">
    <citation type="submission" date="2025-08" db="UniProtKB">
        <authorList>
            <consortium name="Ensembl"/>
        </authorList>
    </citation>
    <scope>IDENTIFICATION</scope>
</reference>
<dbReference type="Ensembl" id="ENSPNAT00000066821.1">
    <property type="protein sequence ID" value="ENSPNAP00000040029.1"/>
    <property type="gene ID" value="ENSPNAG00000025912.2"/>
</dbReference>
<reference evidence="7" key="3">
    <citation type="submission" date="2025-09" db="UniProtKB">
        <authorList>
            <consortium name="Ensembl"/>
        </authorList>
    </citation>
    <scope>IDENTIFICATION</scope>
</reference>
<keyword evidence="2" id="KW-0963">Cytoplasm</keyword>
<comment type="subcellular location">
    <subcellularLocation>
        <location evidence="1">Cytoplasm</location>
        <location evidence="1">Cytoskeleton</location>
        <location evidence="1">Microtubule organizing center</location>
        <location evidence="1">Centrosome</location>
    </subcellularLocation>
</comment>
<dbReference type="PANTHER" id="PTHR44981:SF1">
    <property type="entry name" value="A-KINASE ANCHOR PROTEIN 9"/>
    <property type="match status" value="1"/>
</dbReference>
<feature type="coiled-coil region" evidence="5">
    <location>
        <begin position="2493"/>
        <end position="2548"/>
    </location>
</feature>
<accession>A0AAR2IPT1</accession>
<dbReference type="GO" id="GO:0060090">
    <property type="term" value="F:molecular adaptor activity"/>
    <property type="evidence" value="ECO:0007669"/>
    <property type="project" value="InterPro"/>
</dbReference>
<dbReference type="GO" id="GO:0007165">
    <property type="term" value="P:signal transduction"/>
    <property type="evidence" value="ECO:0007669"/>
    <property type="project" value="InterPro"/>
</dbReference>
<evidence type="ECO:0000256" key="4">
    <source>
        <dbReference type="ARBA" id="ARBA00023212"/>
    </source>
</evidence>
<feature type="compositionally biased region" description="Basic and acidic residues" evidence="6">
    <location>
        <begin position="2887"/>
        <end position="2904"/>
    </location>
</feature>
<feature type="compositionally biased region" description="Basic and acidic residues" evidence="6">
    <location>
        <begin position="1314"/>
        <end position="1333"/>
    </location>
</feature>
<feature type="compositionally biased region" description="Basic and acidic residues" evidence="6">
    <location>
        <begin position="1456"/>
        <end position="1474"/>
    </location>
</feature>
<evidence type="ECO:0000313" key="8">
    <source>
        <dbReference type="Proteomes" id="UP001501920"/>
    </source>
</evidence>
<proteinExistence type="predicted"/>
<dbReference type="InterPro" id="IPR028745">
    <property type="entry name" value="AKAP9/Pericentrin"/>
</dbReference>
<feature type="compositionally biased region" description="Basic and acidic residues" evidence="6">
    <location>
        <begin position="1181"/>
        <end position="1196"/>
    </location>
</feature>
<feature type="compositionally biased region" description="Low complexity" evidence="6">
    <location>
        <begin position="1"/>
        <end position="13"/>
    </location>
</feature>
<feature type="region of interest" description="Disordered" evidence="6">
    <location>
        <begin position="1"/>
        <end position="112"/>
    </location>
</feature>
<feature type="region of interest" description="Disordered" evidence="6">
    <location>
        <begin position="2162"/>
        <end position="2185"/>
    </location>
</feature>
<feature type="compositionally biased region" description="Polar residues" evidence="6">
    <location>
        <begin position="1742"/>
        <end position="1752"/>
    </location>
</feature>
<feature type="compositionally biased region" description="Polar residues" evidence="6">
    <location>
        <begin position="2906"/>
        <end position="2927"/>
    </location>
</feature>
<feature type="region of interest" description="Disordered" evidence="6">
    <location>
        <begin position="2865"/>
        <end position="2938"/>
    </location>
</feature>
<feature type="region of interest" description="Disordered" evidence="6">
    <location>
        <begin position="3342"/>
        <end position="3389"/>
    </location>
</feature>
<name>A0AAR2IPT1_PYGNA</name>
<feature type="coiled-coil region" evidence="5">
    <location>
        <begin position="324"/>
        <end position="422"/>
    </location>
</feature>
<evidence type="ECO:0000256" key="1">
    <source>
        <dbReference type="ARBA" id="ARBA00004300"/>
    </source>
</evidence>
<dbReference type="PANTHER" id="PTHR44981">
    <property type="entry name" value="PERICENTRIN-LIKE PROTEIN, ISOFORM F"/>
    <property type="match status" value="1"/>
</dbReference>
<feature type="compositionally biased region" description="Polar residues" evidence="6">
    <location>
        <begin position="103"/>
        <end position="112"/>
    </location>
</feature>
<evidence type="ECO:0000256" key="2">
    <source>
        <dbReference type="ARBA" id="ARBA00022490"/>
    </source>
</evidence>
<feature type="compositionally biased region" description="Basic and acidic residues" evidence="6">
    <location>
        <begin position="18"/>
        <end position="45"/>
    </location>
</feature>
<evidence type="ECO:0000256" key="3">
    <source>
        <dbReference type="ARBA" id="ARBA00023054"/>
    </source>
</evidence>
<feature type="compositionally biased region" description="Basic and acidic residues" evidence="6">
    <location>
        <begin position="870"/>
        <end position="887"/>
    </location>
</feature>
<feature type="compositionally biased region" description="Polar residues" evidence="6">
    <location>
        <begin position="1772"/>
        <end position="1785"/>
    </location>
</feature>
<feature type="region of interest" description="Disordered" evidence="6">
    <location>
        <begin position="1409"/>
        <end position="1646"/>
    </location>
</feature>
<feature type="region of interest" description="Disordered" evidence="6">
    <location>
        <begin position="3221"/>
        <end position="3271"/>
    </location>
</feature>
<dbReference type="GO" id="GO:0005813">
    <property type="term" value="C:centrosome"/>
    <property type="evidence" value="ECO:0007669"/>
    <property type="project" value="UniProtKB-SubCell"/>
</dbReference>
<keyword evidence="3 5" id="KW-0175">Coiled coil</keyword>
<feature type="compositionally biased region" description="Basic and acidic residues" evidence="6">
    <location>
        <begin position="1491"/>
        <end position="1641"/>
    </location>
</feature>
<gene>
    <name evidence="7" type="primary">AKAP9</name>
</gene>
<feature type="coiled-coil region" evidence="5">
    <location>
        <begin position="2941"/>
        <end position="3004"/>
    </location>
</feature>
<feature type="compositionally biased region" description="Basic and acidic residues" evidence="6">
    <location>
        <begin position="2176"/>
        <end position="2185"/>
    </location>
</feature>
<feature type="coiled-coil region" evidence="5">
    <location>
        <begin position="2196"/>
        <end position="2237"/>
    </location>
</feature>
<feature type="coiled-coil region" evidence="5">
    <location>
        <begin position="151"/>
        <end position="235"/>
    </location>
</feature>
<keyword evidence="8" id="KW-1185">Reference proteome</keyword>
<feature type="compositionally biased region" description="Polar residues" evidence="6">
    <location>
        <begin position="75"/>
        <end position="86"/>
    </location>
</feature>
<feature type="coiled-coil region" evidence="5">
    <location>
        <begin position="1360"/>
        <end position="1387"/>
    </location>
</feature>
<evidence type="ECO:0000313" key="7">
    <source>
        <dbReference type="Ensembl" id="ENSPNAP00000040029.1"/>
    </source>
</evidence>
<sequence length="3389" mass="387247">MKPVSPSAASRAAAMEDEERRRKLEAGRAKLAEYRQRKAQSDGQKKQKKKKQKGSEPEDSGVQQEGAGERKETPTTEFSFSRTLRSGETVKHDQTYTIEPESEVSTTAEDCSSEVNGCHVLSQRSLKDEELHPPMSPLEEELQQAEPPSRLQAMEDELAAKNLTVEELSRELEEIRAAFGAEGVQQLQDFEAALKQRDGIITQLTANLQQARTEKDEVMREFLELTEQSQKLQLQFQQLQVGESLRSSSISSTAADLIQARQQVLFFQQQLEDRGVKVKDLQVQLEERDIEVIGLQEKLLQMTQRLSQIETVSREAEESFTRRLQEKDLRVAEQEKLLAELQDGVRASEQRLQQVAWEAEESFAQRLQEKDLQRVEQERLIAEQQQLLAQLQDNLQASKNHLNEVSEQLAMKVRELEACELDLQTSRQKERLSSGEIQQLMGTVEDLQKRYHHQGAEQGDTARKMDYLRAELDEMYGQQIVQMKQELSARHAEELARIRDQHSAEVDKISEHLRAKWTQSAGEVNALNARVVELQQKLQENQVLREKAEQDLAQVSENKLLLQNQVQELVENLRLAKQCNEMERSQTVQQELQAAISDLQAKLVAAHEASSELEAKHESEITNYQIKLEMLEREKDAVLDRMAESQEAELERLRTQLLFSHEEELFRLREDLQHESQMNMENLRDELRQVRNGYEAEKVVLDAERVSLLQEIVVLKHDLSQALENSRVDELVSQLKELQEEVQELRKRDSEKSEPEVEETWKDNLESENKLLKEKETAMVEELKSLKEDHEVLLKKMGTLATDNEKANKLVEELRAEIEKQKTTFSFAEKNFEINCQELREELEERLRELTLQYETKLQKLQTKLQTPEQGHEKGWTEEREEKETDGAALVEKDVTELMEKLQRVELEKAGLEEKVEQKQTELQKMEGELQWVELEKVELLEQKEAHLRRIEVEKVELVEQFKQKEEELCALRDEVRETALKNNGLERELEALKWMQLEDGGVCSIKDHHLQLTALEEELQALRTLRSVEQDRLAVLQQEEQALLEQREEEEVEAVPVEGLLAPPLALTGRESQSTMFTKQRTHSRNGGSGGVVVTETQQKQVKIRDVLSDGETGVQAVTRPLSMEGSDHEECRLQMEALRISLSQIHAAQLELLKESLNTQTTVPKDDPRCRSFNEGQSEDYKRLAQMAREDQTVRSDGVPSSGPAGPPLGQLNEEAIDRSSGWEVDRRLRLEFHEQQELQEQQHRQEIQRLRSYYSQQAEETEERYRNEINLLQSRLQELTGAEAIYSVPGDSPHLHQRADLLQDAQLDELDSSRTERDERPGDPEDLQRQREEDIAKVIVQMSVEFAQQTELARISRQAGDGEREKLEEELLQLRNQLEMLEAHHSTCTQQDVQTEEKEQIKQTIYRGEDEAGDEERDHEEHGEQHSDEDDEYKVVGEEQVFVTEELQYSDVLQREDSGDEGRERLEDETISRYLHYGSFTAGDSDDYIIRGERGNTKASEDHREGLREDSAEGHREDSGKGHEEESGGDHREDPRGHRKDSGESHRKDPRDPREDLRYHREDSSEGSGEGHEEESGGDHREDPRGHRKDSGEGHRKDLRDPREDSSEGHSEDSRGHRDDSGKGHGEDSGGDHGERSGEAAVLCPLLDDDGDEYVGGVAEAQALLAQLQYELALQAEEHSEVLEELRSSHALQLERHRDQLTQLTTQIQTLSTQLEQGAEQTDREEEKESGGEEIRRPSMQSSGTQTEARSGEEDEEGERMRKKEDVMSQLSSQDTESSPDFITSERNLLRKANEKLRQVLVDVLKTTAATEETIGRHVETLLEASSRGQQPVHREASSESFHGSETVLDDASVFSAETETDEGLEMSQMLLGAGLHLERVDLQSDGAEPQMEREEYLSSISSRLQSAVEKLLFTITETTSQLEHARVTQTELMREKFRHSEEIAELLRRQEELQERLQEEASARQRLALQLHNAEGLIDGYSGERRALEEQVRERAELQLQLEQELQVTSSRLHELEDERQNLHHQRELLHRQQEAMRGGAGGRELRLVEAAGDAAPEADLLEETEKLMQEKVEVQRQAEKEHAELLQQVKQLEAELEEQVGHFAELEDAHRAESADLTQQIHALEKQLENNRRFLDEQAVDREHERDVFQQEIQKLEQQLKNPPKPLPSSDQHHREVEELSSALREKADWCSELLLRSEQLQREVEERDEEIEKLESRVRALEQALTANADTLSTAEESKQYASMAAGDDATLEALLQTEREALDRKEKEIVNLEEQLEQFREELQNKSEEVQQLHMQLEIQRKEINTQQQELLAQTDLHAVLEQKDREIALLNEHIAKVQLAETSPDNKEVEEKSELVLELEAQVEYLRGEQERLKRDGEEEVEQLNSVIEKLQQELSHIEHKQSPAESVPEEEEYDELKQKMDQVVRELDTLKTDHSSLLGKYESLRQEALERELETEKQGERLEDALRERTAALVVAQAQVQALEESAGSRVSDLTQRIAELEESVEEKELELHACRLQVGRAQDDAESLHLKVSQLEDKLREKVAAMLVSQAQLEAVQVQTKELHRDEAVLDDAIAGLVHSRAGAELWPSPGLAVAPVQKVERVGKVGFLTEKLQELELGLSFMQKDQELQKELLSSSEEEVQEYERRLAVLMELLNQMRTRPPHTPAQAMGDDSAAMEELLQELQEVKGEAAATKEELDSCRVLSQKLQEQIELKEAAIEELEKDLQKASEQGSEEDSSKVSELLQELQEVKGEAAATKEELSSCKDISQKLQEQIQEREMTIALLKDQLHRASGEVDNSEILQELQEVRSEAAATKEELNSYIERSLKLQEQIQVRDVSIAQLMDELQQLRTALSKASEDAPAQQPQSHSRKKAGKHSEGKGKGSSVAKDKPSLSRKNSNSQPEKSANGSQASCQTRVDAGTQVEQVEVSEELEEVIGEYRERIGQMQELHAAEIMDMENRHISESDSLKRENQRLEQECSALRAAVANLRSGEAARQDLPASSQFRDGYASDSSSDWSQRTGFELPHLQAEFRSTPEGARRDDSEVLPDRIKTLLREVHQEGMQVLSLSEIPVPEAEHPAAQLPLQAWRKEKEALLDTVESLKTLVTQLQTHSQTQTDTESAGDWRADLLSAVQQVFLREREVLKVTLLTQLDLLDTRDAVIHLNQLERALTDQDAVQREVLSSLQSADRRSLLAEISDLRTRLQHLQQDAHLSQQPRPVDSSGMSEDWPEAGGEVEGGGSDGRREGGSDGGGGGEREDRLPAAVEDLKGELAQTKLELEVSLQTQSKYLKELETLRAEVCGKASELDSLSDRLAEEQKRVRELQWAMEREKNRATRREEGEREELEVRREELEGKRYQLEERRAGGEKIPARGEKS</sequence>
<evidence type="ECO:0000256" key="5">
    <source>
        <dbReference type="SAM" id="Coils"/>
    </source>
</evidence>
<feature type="coiled-coil region" evidence="5">
    <location>
        <begin position="888"/>
        <end position="968"/>
    </location>
</feature>
<keyword evidence="4" id="KW-0206">Cytoskeleton</keyword>
<feature type="region of interest" description="Disordered" evidence="6">
    <location>
        <begin position="3005"/>
        <end position="3030"/>
    </location>
</feature>
<feature type="region of interest" description="Disordered" evidence="6">
    <location>
        <begin position="1715"/>
        <end position="1785"/>
    </location>
</feature>
<feature type="coiled-coil region" evidence="5">
    <location>
        <begin position="2262"/>
        <end position="2456"/>
    </location>
</feature>
<feature type="compositionally biased region" description="Polar residues" evidence="6">
    <location>
        <begin position="3012"/>
        <end position="3030"/>
    </location>
</feature>
<dbReference type="GeneTree" id="ENSGT00730000110871"/>
<dbReference type="Proteomes" id="UP001501920">
    <property type="component" value="Chromosome 11"/>
</dbReference>
<feature type="region of interest" description="Disordered" evidence="6">
    <location>
        <begin position="1313"/>
        <end position="1333"/>
    </location>
</feature>
<feature type="coiled-coil region" evidence="5">
    <location>
        <begin position="1006"/>
        <end position="1054"/>
    </location>
</feature>
<feature type="coiled-coil region" evidence="5">
    <location>
        <begin position="1258"/>
        <end position="1285"/>
    </location>
</feature>
<protein>
    <recommendedName>
        <fullName evidence="9">Pericentrin/AKAP-450 centrosomal targeting domain-containing protein</fullName>
    </recommendedName>
</protein>
<feature type="region of interest" description="Disordered" evidence="6">
    <location>
        <begin position="863"/>
        <end position="887"/>
    </location>
</feature>
<feature type="compositionally biased region" description="Basic and acidic residues" evidence="6">
    <location>
        <begin position="1724"/>
        <end position="1740"/>
    </location>
</feature>